<evidence type="ECO:0000313" key="2">
    <source>
        <dbReference type="Proteomes" id="UP001526201"/>
    </source>
</evidence>
<proteinExistence type="predicted"/>
<dbReference type="RefSeq" id="WP_264069082.1">
    <property type="nucleotide sequence ID" value="NZ_JACKTY010000031.1"/>
</dbReference>
<name>A0ABT3CF51_9MYCO</name>
<evidence type="ECO:0000313" key="1">
    <source>
        <dbReference type="EMBL" id="MCV7228027.1"/>
    </source>
</evidence>
<dbReference type="Proteomes" id="UP001526201">
    <property type="component" value="Unassembled WGS sequence"/>
</dbReference>
<sequence>MHTALQLRARDFAAEVDGEPADLTSVFPDWQHYDRFGIVVHEPYGAIGASYLIQAAIVAFYDARPQRRAGRGPGIAEPNDLAIYPEIYVFHVGGRHGDFSLFDFWPARKEVFVDADPRVVLDAINDRAITRLAVPDGPAIAVEHEYKEPAAARDRIQSAFAYSATGQVEQPSIAISGVRPAAETNPRDALDPERLRATVSAPDFDREGSTDPVLLQREWAHRVMQRAGEAEHGLELARSRRAALKQGRVIRETYRRISVDDALHRLVPDV</sequence>
<gene>
    <name evidence="1" type="ORF">H7J73_18600</name>
</gene>
<organism evidence="1 2">
    <name type="scientific">Mycolicibacterium komossense</name>
    <dbReference type="NCBI Taxonomy" id="1779"/>
    <lineage>
        <taxon>Bacteria</taxon>
        <taxon>Bacillati</taxon>
        <taxon>Actinomycetota</taxon>
        <taxon>Actinomycetes</taxon>
        <taxon>Mycobacteriales</taxon>
        <taxon>Mycobacteriaceae</taxon>
        <taxon>Mycolicibacterium</taxon>
    </lineage>
</organism>
<accession>A0ABT3CF51</accession>
<reference evidence="1 2" key="1">
    <citation type="journal article" date="2022" name="BMC Genomics">
        <title>Comparative genome analysis of mycobacteria focusing on tRNA and non-coding RNA.</title>
        <authorList>
            <person name="Behra P.R.K."/>
            <person name="Pettersson B.M.F."/>
            <person name="Ramesh M."/>
            <person name="Das S."/>
            <person name="Dasgupta S."/>
            <person name="Kirsebom L.A."/>
        </authorList>
    </citation>
    <scope>NUCLEOTIDE SEQUENCE [LARGE SCALE GENOMIC DNA]</scope>
    <source>
        <strain evidence="1 2">DSM 44078</strain>
    </source>
</reference>
<comment type="caution">
    <text evidence="1">The sequence shown here is derived from an EMBL/GenBank/DDBJ whole genome shotgun (WGS) entry which is preliminary data.</text>
</comment>
<keyword evidence="2" id="KW-1185">Reference proteome</keyword>
<protein>
    <submittedName>
        <fullName evidence="1">Uncharacterized protein</fullName>
    </submittedName>
</protein>
<dbReference type="EMBL" id="JACKTY010000031">
    <property type="protein sequence ID" value="MCV7228027.1"/>
    <property type="molecule type" value="Genomic_DNA"/>
</dbReference>